<organism evidence="9 10">
    <name type="scientific">Nonomuraea solani</name>
    <dbReference type="NCBI Taxonomy" id="1144553"/>
    <lineage>
        <taxon>Bacteria</taxon>
        <taxon>Bacillati</taxon>
        <taxon>Actinomycetota</taxon>
        <taxon>Actinomycetes</taxon>
        <taxon>Streptosporangiales</taxon>
        <taxon>Streptosporangiaceae</taxon>
        <taxon>Nonomuraea</taxon>
    </lineage>
</organism>
<keyword evidence="6 7" id="KW-0472">Membrane</keyword>
<evidence type="ECO:0000259" key="8">
    <source>
        <dbReference type="PROSITE" id="PS50928"/>
    </source>
</evidence>
<keyword evidence="5 7" id="KW-1133">Transmembrane helix</keyword>
<dbReference type="PANTHER" id="PTHR30151:SF0">
    <property type="entry name" value="ABC TRANSPORTER PERMEASE PROTEIN MJ0413-RELATED"/>
    <property type="match status" value="1"/>
</dbReference>
<dbReference type="Gene3D" id="1.10.3720.10">
    <property type="entry name" value="MetI-like"/>
    <property type="match status" value="1"/>
</dbReference>
<dbReference type="Proteomes" id="UP000236732">
    <property type="component" value="Unassembled WGS sequence"/>
</dbReference>
<evidence type="ECO:0000256" key="7">
    <source>
        <dbReference type="RuleBase" id="RU363032"/>
    </source>
</evidence>
<name>A0A1H6B1Z8_9ACTN</name>
<comment type="similarity">
    <text evidence="7">Belongs to the binding-protein-dependent transport system permease family.</text>
</comment>
<sequence>MMGTITATRRERTPLARAKLIKLARHATGVAGFLLAWQFLGMSGLVKWLPPAADTLVRAVTLAVDPTFLDDLRGTLTAAAIGLPLAVLVAVPLGLLLGTVPVVEEMTRVFVEFLRPIPSVALIPLALFFFQPEINAKVALIVFAASWPILINTLYGVRDVDPLGKETLRSFGFGPGAVIWRVSLPSAAPFIATGVRLAASITLILAISVEYIVGGSSGIGGFLIEASTGVGADAMIDVIAAMLWAGAIGLVVNTVLVRAERRLFKWRTT</sequence>
<feature type="transmembrane region" description="Helical" evidence="7">
    <location>
        <begin position="136"/>
        <end position="155"/>
    </location>
</feature>
<feature type="transmembrane region" description="Helical" evidence="7">
    <location>
        <begin position="20"/>
        <end position="40"/>
    </location>
</feature>
<reference evidence="9 10" key="1">
    <citation type="submission" date="2016-10" db="EMBL/GenBank/DDBJ databases">
        <authorList>
            <person name="de Groot N.N."/>
        </authorList>
    </citation>
    <scope>NUCLEOTIDE SEQUENCE [LARGE SCALE GENOMIC DNA]</scope>
    <source>
        <strain evidence="9 10">CGMCC 4.7037</strain>
    </source>
</reference>
<evidence type="ECO:0000256" key="2">
    <source>
        <dbReference type="ARBA" id="ARBA00022448"/>
    </source>
</evidence>
<dbReference type="CDD" id="cd06261">
    <property type="entry name" value="TM_PBP2"/>
    <property type="match status" value="1"/>
</dbReference>
<dbReference type="EMBL" id="FNVT01000003">
    <property type="protein sequence ID" value="SEG54848.1"/>
    <property type="molecule type" value="Genomic_DNA"/>
</dbReference>
<dbReference type="InterPro" id="IPR000515">
    <property type="entry name" value="MetI-like"/>
</dbReference>
<feature type="transmembrane region" description="Helical" evidence="7">
    <location>
        <begin position="190"/>
        <end position="214"/>
    </location>
</feature>
<dbReference type="SUPFAM" id="SSF161098">
    <property type="entry name" value="MetI-like"/>
    <property type="match status" value="1"/>
</dbReference>
<evidence type="ECO:0000256" key="4">
    <source>
        <dbReference type="ARBA" id="ARBA00022692"/>
    </source>
</evidence>
<gene>
    <name evidence="9" type="ORF">SAMN05444920_10395</name>
</gene>
<evidence type="ECO:0000313" key="9">
    <source>
        <dbReference type="EMBL" id="SEG54848.1"/>
    </source>
</evidence>
<evidence type="ECO:0000256" key="3">
    <source>
        <dbReference type="ARBA" id="ARBA00022475"/>
    </source>
</evidence>
<dbReference type="RefSeq" id="WP_235030061.1">
    <property type="nucleotide sequence ID" value="NZ_FNVT01000003.1"/>
</dbReference>
<dbReference type="Pfam" id="PF00528">
    <property type="entry name" value="BPD_transp_1"/>
    <property type="match status" value="1"/>
</dbReference>
<comment type="subcellular location">
    <subcellularLocation>
        <location evidence="1 7">Cell membrane</location>
        <topology evidence="1 7">Multi-pass membrane protein</topology>
    </subcellularLocation>
</comment>
<protein>
    <submittedName>
        <fullName evidence="9">NitT/TauT family transport system permease protein</fullName>
    </submittedName>
</protein>
<proteinExistence type="inferred from homology"/>
<dbReference type="PROSITE" id="PS50928">
    <property type="entry name" value="ABC_TM1"/>
    <property type="match status" value="1"/>
</dbReference>
<keyword evidence="10" id="KW-1185">Reference proteome</keyword>
<feature type="domain" description="ABC transmembrane type-1" evidence="8">
    <location>
        <begin position="72"/>
        <end position="256"/>
    </location>
</feature>
<keyword evidence="4 7" id="KW-0812">Transmembrane</keyword>
<dbReference type="GO" id="GO:0055085">
    <property type="term" value="P:transmembrane transport"/>
    <property type="evidence" value="ECO:0007669"/>
    <property type="project" value="InterPro"/>
</dbReference>
<evidence type="ECO:0000256" key="1">
    <source>
        <dbReference type="ARBA" id="ARBA00004651"/>
    </source>
</evidence>
<feature type="transmembrane region" description="Helical" evidence="7">
    <location>
        <begin position="234"/>
        <end position="257"/>
    </location>
</feature>
<dbReference type="InterPro" id="IPR035906">
    <property type="entry name" value="MetI-like_sf"/>
</dbReference>
<dbReference type="PANTHER" id="PTHR30151">
    <property type="entry name" value="ALKANE SULFONATE ABC TRANSPORTER-RELATED, MEMBRANE SUBUNIT"/>
    <property type="match status" value="1"/>
</dbReference>
<keyword evidence="2 7" id="KW-0813">Transport</keyword>
<accession>A0A1H6B1Z8</accession>
<evidence type="ECO:0000256" key="6">
    <source>
        <dbReference type="ARBA" id="ARBA00023136"/>
    </source>
</evidence>
<keyword evidence="3" id="KW-1003">Cell membrane</keyword>
<evidence type="ECO:0000313" key="10">
    <source>
        <dbReference type="Proteomes" id="UP000236732"/>
    </source>
</evidence>
<dbReference type="AlphaFoldDB" id="A0A1H6B1Z8"/>
<evidence type="ECO:0000256" key="5">
    <source>
        <dbReference type="ARBA" id="ARBA00022989"/>
    </source>
</evidence>
<feature type="transmembrane region" description="Helical" evidence="7">
    <location>
        <begin position="76"/>
        <end position="97"/>
    </location>
</feature>
<dbReference type="GO" id="GO:0005886">
    <property type="term" value="C:plasma membrane"/>
    <property type="evidence" value="ECO:0007669"/>
    <property type="project" value="UniProtKB-SubCell"/>
</dbReference>